<dbReference type="Pfam" id="PF00550">
    <property type="entry name" value="PP-binding"/>
    <property type="match status" value="1"/>
</dbReference>
<dbReference type="Proteomes" id="UP000886632">
    <property type="component" value="Unassembled WGS sequence"/>
</dbReference>
<dbReference type="InterPro" id="IPR032821">
    <property type="entry name" value="PKS_assoc"/>
</dbReference>
<reference evidence="9" key="1">
    <citation type="submission" date="2020-10" db="EMBL/GenBank/DDBJ databases">
        <title>Connecting structure to function with the recovery of over 1000 high-quality activated sludge metagenome-assembled genomes encoding full-length rRNA genes using long-read sequencing.</title>
        <authorList>
            <person name="Singleton C.M."/>
            <person name="Petriglieri F."/>
            <person name="Kristensen J.M."/>
            <person name="Kirkegaard R.H."/>
            <person name="Michaelsen T.Y."/>
            <person name="Andersen M.H."/>
            <person name="Karst S.M."/>
            <person name="Dueholm M.S."/>
            <person name="Nielsen P.H."/>
            <person name="Albertsen M."/>
        </authorList>
    </citation>
    <scope>NUCLEOTIDE SEQUENCE</scope>
    <source>
        <strain evidence="9">Ribe_18-Q3-R11-54_MAXAC.001</strain>
    </source>
</reference>
<dbReference type="Gene3D" id="3.40.47.10">
    <property type="match status" value="1"/>
</dbReference>
<dbReference type="Pfam" id="PF21089">
    <property type="entry name" value="PKS_DH_N"/>
    <property type="match status" value="1"/>
</dbReference>
<feature type="compositionally biased region" description="Low complexity" evidence="5">
    <location>
        <begin position="1545"/>
        <end position="1555"/>
    </location>
</feature>
<dbReference type="GO" id="GO:0004312">
    <property type="term" value="F:fatty acid synthase activity"/>
    <property type="evidence" value="ECO:0007669"/>
    <property type="project" value="TreeGrafter"/>
</dbReference>
<dbReference type="PROSITE" id="PS50075">
    <property type="entry name" value="CARRIER"/>
    <property type="match status" value="1"/>
</dbReference>
<evidence type="ECO:0000259" key="8">
    <source>
        <dbReference type="PROSITE" id="PS52019"/>
    </source>
</evidence>
<dbReference type="InterPro" id="IPR014030">
    <property type="entry name" value="Ketoacyl_synth_N"/>
</dbReference>
<gene>
    <name evidence="9" type="ORF">IPP00_07655</name>
</gene>
<evidence type="ECO:0000259" key="7">
    <source>
        <dbReference type="PROSITE" id="PS52004"/>
    </source>
</evidence>
<dbReference type="InterPro" id="IPR036736">
    <property type="entry name" value="ACP-like_sf"/>
</dbReference>
<sequence>MALKEYLYTQVAERRLSVADAKQYLRELSTAAGPHDIAVIGMAGRFPEAPDLTAYWDNLRAGRASIRDLPDSRKPNALDFIRRFHQDDLRREGRINPDGSLRIDFARRGYLDQVDQFDAAFFGVGPREAAAMDPNQRVFLEVAYAALEDAGYGGRRVHGRQVGTFVGIDHVEELKYKRLAAKDPLAVTGTWPGILASRLAYLFDLRGPSMVIDTACSSGLVSVHQACRALRQQECELAIAGGLSSFYYEATTFSSEQRELESIESPDDTVRTFDRRAKGTTWGEGIGVVVLKPLDAAIRDGDLVHAVIRGSAVNNDGASNGITAPNADAQEQLLLSAWQDAQVDPRSITYVEAHGTGTVLGDPIEVRALTNAFRRHTPDRQFCGLGSVKPNIGHLVGASGMASLLKVILMIEHGEFVPSVNIDDPNAFIDFVGSPAYVCDRTTAWTPDPGGVRRAGVNSFGFSGTNAHVVLEQPPAQAAVEDGRAAYIFTVSAKTPDLLRRLIHATATRLATAVAPALSALSFTSTVGRGHYEHRVAIRAATITELVAALRALADEVPEGGPVPAGVWRGECRVVSERKQVISSGELTETTRRQLSARADLAVTAALAAPSGDGLDAVCELYVAGADVPWSRLFDGIPVRTAALPVYPFDPAPWWYRGEAMEPDSGAPLEEPAAAPRLGALLGARALSSPDIDYFTAGLSSAHDWILTDHVILGQHIVPGTTYVELALEVAREYWPGPVTLRDMAYAEPFVVEADSSCSIQIAATRTTLGLDLLFTSFADGRWHRHAECTVSPGAGPTESRDLDGLRAGLDGAGAPCFDLEPRESVIALGARWANEQIVAAADRTAIVRLDLAEPMRADLVGAVFHVAMFDNAVNAISQKVGEGLYLPYFYREIQCLAPMPPSFHSIISVRPGPEDGDLETITFDVDLVAPDGQVFARVRDYSIKRVDDRSAAAIRRSGGVPHYYRLAPVPTHATPDAQAKPVGHIVLLSSGTPAALALADELAVLDPGLCVITPASGEAGRPLWTEVGPALGAALTHGPTHVVDAASWGRDDDPETTLLGHFTVLKAISARTTSGALRFCAVADHVYGVGDDIARPTHRALAAMLAGLAHEDPDLDVLVLDVDPADDPRGAAVRVAEQLTVGSYRYDRTWWDGSWYEQQLEDALPTAGEDQPVVHRDGVYVITGGTGDLGLEVARWLAAREQVTIVLIGRTDWTDAARPESPHGLKIREYLAAIAASGSRAQMYAGDVADRARMAEILDEVRRDLGVVRGVFHCAGLAGEGLAISKSEAAFAATLRPKIGGFGVIDDLTRSDDLDVLVLFSSVLALFGDVGQTDYMAANAYLDAISTRRASRTRVMSINWPAWAEVGMAVRFGVTSQANTVVPLTTAEAMRCLDDLFGSWLTPLLPGRLDLQELGRRLDRVRFRLNPALQRAVDERLRAATSTAAGSSGGGSALVMHEEYTPTERQLLVIWADVLQVPTLDLFDTFSDLGGQSFLAIQLYKAINRAFPGLVEVADVYSFPTVEQMAAQIDKKSLAQAEPRTAHPEPGAPEAGAGDSTVEISDLISQVKAGRTSIDDAVRIMIGKE</sequence>
<dbReference type="PANTHER" id="PTHR43775:SF37">
    <property type="entry name" value="SI:DKEY-61P9.11"/>
    <property type="match status" value="1"/>
</dbReference>
<evidence type="ECO:0000259" key="6">
    <source>
        <dbReference type="PROSITE" id="PS50075"/>
    </source>
</evidence>
<feature type="domain" description="Ketosynthase family 3 (KS3)" evidence="7">
    <location>
        <begin position="34"/>
        <end position="473"/>
    </location>
</feature>
<dbReference type="InterPro" id="IPR018201">
    <property type="entry name" value="Ketoacyl_synth_AS"/>
</dbReference>
<dbReference type="GO" id="GO:0031177">
    <property type="term" value="F:phosphopantetheine binding"/>
    <property type="evidence" value="ECO:0007669"/>
    <property type="project" value="InterPro"/>
</dbReference>
<evidence type="ECO:0000313" key="10">
    <source>
        <dbReference type="Proteomes" id="UP000886632"/>
    </source>
</evidence>
<dbReference type="InterPro" id="IPR049552">
    <property type="entry name" value="PKS_DH_N"/>
</dbReference>
<dbReference type="InterPro" id="IPR042104">
    <property type="entry name" value="PKS_dehydratase_sf"/>
</dbReference>
<dbReference type="InterPro" id="IPR020807">
    <property type="entry name" value="PKS_DH"/>
</dbReference>
<dbReference type="PROSITE" id="PS52019">
    <property type="entry name" value="PKS_MFAS_DH"/>
    <property type="match status" value="1"/>
</dbReference>
<dbReference type="InterPro" id="IPR057326">
    <property type="entry name" value="KR_dom"/>
</dbReference>
<feature type="region of interest" description="Disordered" evidence="5">
    <location>
        <begin position="1531"/>
        <end position="1556"/>
    </location>
</feature>
<dbReference type="SMART" id="SM00822">
    <property type="entry name" value="PKS_KR"/>
    <property type="match status" value="1"/>
</dbReference>
<dbReference type="InterPro" id="IPR049900">
    <property type="entry name" value="PKS_mFAS_DH"/>
</dbReference>
<evidence type="ECO:0000256" key="3">
    <source>
        <dbReference type="ARBA" id="ARBA00022679"/>
    </source>
</evidence>
<feature type="domain" description="Carrier" evidence="6">
    <location>
        <begin position="1459"/>
        <end position="1534"/>
    </location>
</feature>
<comment type="caution">
    <text evidence="4">Lacks conserved residue(s) required for the propagation of feature annotation.</text>
</comment>
<dbReference type="InterPro" id="IPR016039">
    <property type="entry name" value="Thiolase-like"/>
</dbReference>
<evidence type="ECO:0000256" key="2">
    <source>
        <dbReference type="ARBA" id="ARBA00022553"/>
    </source>
</evidence>
<dbReference type="InterPro" id="IPR013968">
    <property type="entry name" value="PKS_KR"/>
</dbReference>
<dbReference type="Gene3D" id="3.10.129.110">
    <property type="entry name" value="Polyketide synthase dehydratase"/>
    <property type="match status" value="1"/>
</dbReference>
<organism evidence="9 10">
    <name type="scientific">Candidatus Phosphoribacter hodrii</name>
    <dbReference type="NCBI Taxonomy" id="2953743"/>
    <lineage>
        <taxon>Bacteria</taxon>
        <taxon>Bacillati</taxon>
        <taxon>Actinomycetota</taxon>
        <taxon>Actinomycetes</taxon>
        <taxon>Micrococcales</taxon>
        <taxon>Dermatophilaceae</taxon>
        <taxon>Candidatus Phosphoribacter</taxon>
    </lineage>
</organism>
<dbReference type="SUPFAM" id="SSF47336">
    <property type="entry name" value="ACP-like"/>
    <property type="match status" value="1"/>
</dbReference>
<feature type="region of interest" description="N-terminal hotdog fold" evidence="4">
    <location>
        <begin position="679"/>
        <end position="798"/>
    </location>
</feature>
<dbReference type="CDD" id="cd00833">
    <property type="entry name" value="PKS"/>
    <property type="match status" value="1"/>
</dbReference>
<dbReference type="SMART" id="SM00826">
    <property type="entry name" value="PKS_DH"/>
    <property type="match status" value="1"/>
</dbReference>
<dbReference type="Pfam" id="PF08659">
    <property type="entry name" value="KR"/>
    <property type="match status" value="1"/>
</dbReference>
<dbReference type="PANTHER" id="PTHR43775">
    <property type="entry name" value="FATTY ACID SYNTHASE"/>
    <property type="match status" value="1"/>
</dbReference>
<evidence type="ECO:0000313" key="9">
    <source>
        <dbReference type="EMBL" id="MBL0003861.1"/>
    </source>
</evidence>
<evidence type="ECO:0000256" key="1">
    <source>
        <dbReference type="ARBA" id="ARBA00022450"/>
    </source>
</evidence>
<dbReference type="SUPFAM" id="SSF51735">
    <property type="entry name" value="NAD(P)-binding Rossmann-fold domains"/>
    <property type="match status" value="1"/>
</dbReference>
<dbReference type="InterPro" id="IPR036291">
    <property type="entry name" value="NAD(P)-bd_dom_sf"/>
</dbReference>
<dbReference type="Gene3D" id="1.10.1200.10">
    <property type="entry name" value="ACP-like"/>
    <property type="match status" value="1"/>
</dbReference>
<protein>
    <submittedName>
        <fullName evidence="9">KR domain-containing protein</fullName>
    </submittedName>
</protein>
<dbReference type="GO" id="GO:0005886">
    <property type="term" value="C:plasma membrane"/>
    <property type="evidence" value="ECO:0007669"/>
    <property type="project" value="TreeGrafter"/>
</dbReference>
<dbReference type="EMBL" id="JADKGK010000016">
    <property type="protein sequence ID" value="MBL0003861.1"/>
    <property type="molecule type" value="Genomic_DNA"/>
</dbReference>
<dbReference type="Pfam" id="PF16197">
    <property type="entry name" value="KAsynt_C_assoc"/>
    <property type="match status" value="1"/>
</dbReference>
<comment type="caution">
    <text evidence="9">The sequence shown here is derived from an EMBL/GenBank/DDBJ whole genome shotgun (WGS) entry which is preliminary data.</text>
</comment>
<dbReference type="InterPro" id="IPR014031">
    <property type="entry name" value="Ketoacyl_synth_C"/>
</dbReference>
<accession>A0A9D7T7E1</accession>
<dbReference type="InterPro" id="IPR049551">
    <property type="entry name" value="PKS_DH_C"/>
</dbReference>
<dbReference type="InterPro" id="IPR009081">
    <property type="entry name" value="PP-bd_ACP"/>
</dbReference>
<dbReference type="InterPro" id="IPR020806">
    <property type="entry name" value="PKS_PP-bd"/>
</dbReference>
<evidence type="ECO:0000256" key="5">
    <source>
        <dbReference type="SAM" id="MobiDB-lite"/>
    </source>
</evidence>
<dbReference type="GO" id="GO:0004315">
    <property type="term" value="F:3-oxoacyl-[acyl-carrier-protein] synthase activity"/>
    <property type="evidence" value="ECO:0007669"/>
    <property type="project" value="InterPro"/>
</dbReference>
<dbReference type="Pfam" id="PF02801">
    <property type="entry name" value="Ketoacyl-synt_C"/>
    <property type="match status" value="1"/>
</dbReference>
<feature type="region of interest" description="C-terminal hotdog fold" evidence="4">
    <location>
        <begin position="810"/>
        <end position="953"/>
    </location>
</feature>
<dbReference type="InterPro" id="IPR020841">
    <property type="entry name" value="PKS_Beta-ketoAc_synthase_dom"/>
</dbReference>
<dbReference type="GO" id="GO:0006633">
    <property type="term" value="P:fatty acid biosynthetic process"/>
    <property type="evidence" value="ECO:0007669"/>
    <property type="project" value="InterPro"/>
</dbReference>
<name>A0A9D7T7E1_9MICO</name>
<dbReference type="Pfam" id="PF14765">
    <property type="entry name" value="PS-DH"/>
    <property type="match status" value="1"/>
</dbReference>
<dbReference type="SMART" id="SM00823">
    <property type="entry name" value="PKS_PP"/>
    <property type="match status" value="1"/>
</dbReference>
<keyword evidence="2" id="KW-0597">Phosphoprotein</keyword>
<dbReference type="GO" id="GO:0005737">
    <property type="term" value="C:cytoplasm"/>
    <property type="evidence" value="ECO:0007669"/>
    <property type="project" value="TreeGrafter"/>
</dbReference>
<dbReference type="Gene3D" id="1.10.1240.100">
    <property type="match status" value="1"/>
</dbReference>
<feature type="domain" description="PKS/mFAS DH" evidence="8">
    <location>
        <begin position="679"/>
        <end position="953"/>
    </location>
</feature>
<dbReference type="GO" id="GO:0071770">
    <property type="term" value="P:DIM/DIP cell wall layer assembly"/>
    <property type="evidence" value="ECO:0007669"/>
    <property type="project" value="TreeGrafter"/>
</dbReference>
<dbReference type="Pfam" id="PF00109">
    <property type="entry name" value="ketoacyl-synt"/>
    <property type="match status" value="1"/>
</dbReference>
<dbReference type="SMART" id="SM00825">
    <property type="entry name" value="PKS_KS"/>
    <property type="match status" value="1"/>
</dbReference>
<dbReference type="PROSITE" id="PS52004">
    <property type="entry name" value="KS3_2"/>
    <property type="match status" value="1"/>
</dbReference>
<proteinExistence type="predicted"/>
<keyword evidence="3" id="KW-0808">Transferase</keyword>
<dbReference type="Gene3D" id="3.40.50.720">
    <property type="entry name" value="NAD(P)-binding Rossmann-like Domain"/>
    <property type="match status" value="1"/>
</dbReference>
<dbReference type="CDD" id="cd08953">
    <property type="entry name" value="KR_2_SDR_x"/>
    <property type="match status" value="1"/>
</dbReference>
<evidence type="ECO:0000256" key="4">
    <source>
        <dbReference type="PROSITE-ProRule" id="PRU01363"/>
    </source>
</evidence>
<dbReference type="InterPro" id="IPR050091">
    <property type="entry name" value="PKS_NRPS_Biosynth_Enz"/>
</dbReference>
<keyword evidence="1" id="KW-0596">Phosphopantetheine</keyword>
<dbReference type="PROSITE" id="PS00606">
    <property type="entry name" value="KS3_1"/>
    <property type="match status" value="1"/>
</dbReference>
<dbReference type="SUPFAM" id="SSF53901">
    <property type="entry name" value="Thiolase-like"/>
    <property type="match status" value="1"/>
</dbReference>